<dbReference type="SUPFAM" id="SSF48403">
    <property type="entry name" value="Ankyrin repeat"/>
    <property type="match status" value="1"/>
</dbReference>
<organism evidence="5 6">
    <name type="scientific">Sphaerimonospora thailandensis</name>
    <dbReference type="NCBI Taxonomy" id="795644"/>
    <lineage>
        <taxon>Bacteria</taxon>
        <taxon>Bacillati</taxon>
        <taxon>Actinomycetota</taxon>
        <taxon>Actinomycetes</taxon>
        <taxon>Streptosporangiales</taxon>
        <taxon>Streptosporangiaceae</taxon>
        <taxon>Sphaerimonospora</taxon>
    </lineage>
</organism>
<dbReference type="RefSeq" id="WP_239089485.1">
    <property type="nucleotide sequence ID" value="NZ_BOOG01000015.1"/>
</dbReference>
<feature type="repeat" description="ANK" evidence="3">
    <location>
        <begin position="108"/>
        <end position="140"/>
    </location>
</feature>
<dbReference type="AlphaFoldDB" id="A0A8J3R7N8"/>
<dbReference type="SUPFAM" id="SSF48371">
    <property type="entry name" value="ARM repeat"/>
    <property type="match status" value="1"/>
</dbReference>
<accession>A0A8J3R7N8</accession>
<keyword evidence="6" id="KW-1185">Reference proteome</keyword>
<dbReference type="InterPro" id="IPR036770">
    <property type="entry name" value="Ankyrin_rpt-contain_sf"/>
</dbReference>
<dbReference type="InterPro" id="IPR011989">
    <property type="entry name" value="ARM-like"/>
</dbReference>
<evidence type="ECO:0008006" key="7">
    <source>
        <dbReference type="Google" id="ProtNLM"/>
    </source>
</evidence>
<keyword evidence="1" id="KW-0677">Repeat</keyword>
<dbReference type="InterPro" id="IPR002110">
    <property type="entry name" value="Ankyrin_rpt"/>
</dbReference>
<dbReference type="InterPro" id="IPR016024">
    <property type="entry name" value="ARM-type_fold"/>
</dbReference>
<evidence type="ECO:0000256" key="4">
    <source>
        <dbReference type="SAM" id="MobiDB-lite"/>
    </source>
</evidence>
<sequence>MTRSKLLDAVAGGDVARVAAMLRPDITLDTARNTDLNPAQGTTPLYHAAVTGKHEIVRLLLEYGADPDQPSGGEDEGLPLCAAACWDHAQTVQALLDGGCDPDAREHGGWTALLWASANGHLESADVLLDAGADPDVTDDDGDTPLTLAARFGAYGIVWSLLEHGADPSLPGSGGRTPLEIARRWASVDLESAMREEVAAQVEEQRAEEEHAGGGHTVVTAGCAAPDGTRLVTVEACHPEGGGFAISRQYGHAAIATHLEIVLGIRPPVAELLERVTPYREIDEEDETWWAAVQALRRRHDDETFEAASRLCDSADPVEREFGADVLAEFGQDMEHDPYHERALAILRDMARQESDPRVVEAVLHAFGHRADERAFPEVLGIVNLPGRTPTVSDPVALAAVLPPDDEEGIAALVRLSGDADPKVRDWATMGIAGLAADTRRIREALAARLADSDLTTVAEAARGLAGRGDRRAIGGIHRVLCEPSGGEPSSGGQRGGGQRGGGQRGGQAGDREDERDYARDLVLEAAAELGLEIREAGIAGTGVP</sequence>
<dbReference type="SMART" id="SM00248">
    <property type="entry name" value="ANK"/>
    <property type="match status" value="4"/>
</dbReference>
<dbReference type="Pfam" id="PF12796">
    <property type="entry name" value="Ank_2"/>
    <property type="match status" value="1"/>
</dbReference>
<evidence type="ECO:0000256" key="2">
    <source>
        <dbReference type="ARBA" id="ARBA00023043"/>
    </source>
</evidence>
<proteinExistence type="predicted"/>
<dbReference type="PANTHER" id="PTHR24171">
    <property type="entry name" value="ANKYRIN REPEAT DOMAIN-CONTAINING PROTEIN 39-RELATED"/>
    <property type="match status" value="1"/>
</dbReference>
<protein>
    <recommendedName>
        <fullName evidence="7">Ankyrin repeat protein</fullName>
    </recommendedName>
</protein>
<evidence type="ECO:0000256" key="1">
    <source>
        <dbReference type="ARBA" id="ARBA00022737"/>
    </source>
</evidence>
<evidence type="ECO:0000313" key="5">
    <source>
        <dbReference type="EMBL" id="GIH69539.1"/>
    </source>
</evidence>
<dbReference type="Pfam" id="PF00023">
    <property type="entry name" value="Ank"/>
    <property type="match status" value="1"/>
</dbReference>
<feature type="region of interest" description="Disordered" evidence="4">
    <location>
        <begin position="482"/>
        <end position="518"/>
    </location>
</feature>
<feature type="repeat" description="ANK" evidence="3">
    <location>
        <begin position="141"/>
        <end position="173"/>
    </location>
</feature>
<keyword evidence="2 3" id="KW-0040">ANK repeat</keyword>
<feature type="repeat" description="ANK" evidence="3">
    <location>
        <begin position="40"/>
        <end position="72"/>
    </location>
</feature>
<dbReference type="Gene3D" id="1.25.40.20">
    <property type="entry name" value="Ankyrin repeat-containing domain"/>
    <property type="match status" value="2"/>
</dbReference>
<evidence type="ECO:0000256" key="3">
    <source>
        <dbReference type="PROSITE-ProRule" id="PRU00023"/>
    </source>
</evidence>
<dbReference type="Proteomes" id="UP000610966">
    <property type="component" value="Unassembled WGS sequence"/>
</dbReference>
<name>A0A8J3R7N8_9ACTN</name>
<dbReference type="Gene3D" id="1.25.10.10">
    <property type="entry name" value="Leucine-rich Repeat Variant"/>
    <property type="match status" value="1"/>
</dbReference>
<dbReference type="PROSITE" id="PS50297">
    <property type="entry name" value="ANK_REP_REGION"/>
    <property type="match status" value="3"/>
</dbReference>
<comment type="caution">
    <text evidence="5">The sequence shown here is derived from an EMBL/GenBank/DDBJ whole genome shotgun (WGS) entry which is preliminary data.</text>
</comment>
<dbReference type="PROSITE" id="PS50088">
    <property type="entry name" value="ANK_REPEAT"/>
    <property type="match status" value="3"/>
</dbReference>
<reference evidence="5" key="1">
    <citation type="submission" date="2021-01" db="EMBL/GenBank/DDBJ databases">
        <title>Whole genome shotgun sequence of Sphaerimonospora thailandensis NBRC 107569.</title>
        <authorList>
            <person name="Komaki H."/>
            <person name="Tamura T."/>
        </authorList>
    </citation>
    <scope>NUCLEOTIDE SEQUENCE</scope>
    <source>
        <strain evidence="5">NBRC 107569</strain>
    </source>
</reference>
<dbReference type="EMBL" id="BOOG01000015">
    <property type="protein sequence ID" value="GIH69539.1"/>
    <property type="molecule type" value="Genomic_DNA"/>
</dbReference>
<feature type="compositionally biased region" description="Gly residues" evidence="4">
    <location>
        <begin position="489"/>
        <end position="509"/>
    </location>
</feature>
<evidence type="ECO:0000313" key="6">
    <source>
        <dbReference type="Proteomes" id="UP000610966"/>
    </source>
</evidence>
<gene>
    <name evidence="5" type="ORF">Mth01_17920</name>
</gene>